<keyword evidence="2" id="KW-1185">Reference proteome</keyword>
<dbReference type="OrthoDB" id="433738at2759"/>
<protein>
    <recommendedName>
        <fullName evidence="3">Translocation protein SEC72</fullName>
    </recommendedName>
</protein>
<reference evidence="2" key="1">
    <citation type="submission" date="2016-04" db="EMBL/GenBank/DDBJ databases">
        <title>Comparative genomics of biotechnologically important yeasts.</title>
        <authorList>
            <consortium name="DOE Joint Genome Institute"/>
            <person name="Riley R."/>
            <person name="Haridas S."/>
            <person name="Wolfe K.H."/>
            <person name="Lopes M.R."/>
            <person name="Hittinger C.T."/>
            <person name="Goker M."/>
            <person name="Salamov A."/>
            <person name="Wisecaver J."/>
            <person name="Long T.M."/>
            <person name="Aerts A.L."/>
            <person name="Barry K."/>
            <person name="Choi C."/>
            <person name="Clum A."/>
            <person name="Coughlan A.Y."/>
            <person name="Deshpande S."/>
            <person name="Douglass A.P."/>
            <person name="Hanson S.J."/>
            <person name="Klenk H.-P."/>
            <person name="Labutti K."/>
            <person name="Lapidus A."/>
            <person name="Lindquist E."/>
            <person name="Lipzen A."/>
            <person name="Meier-Kolthoff J.P."/>
            <person name="Ohm R.A."/>
            <person name="Otillar R.P."/>
            <person name="Pangilinan J."/>
            <person name="Peng Y."/>
            <person name="Rokas A."/>
            <person name="Rosa C.A."/>
            <person name="Scheuner C."/>
            <person name="Sibirny A.A."/>
            <person name="Slot J.C."/>
            <person name="Stielow J.B."/>
            <person name="Sun H."/>
            <person name="Kurtzman C.P."/>
            <person name="Blackwell M."/>
            <person name="Grigoriev I.V."/>
            <person name="Jeffries T.W."/>
        </authorList>
    </citation>
    <scope>NUCLEOTIDE SEQUENCE [LARGE SCALE GENOMIC DNA]</scope>
    <source>
        <strain evidence="2">NRRL YB-2248</strain>
    </source>
</reference>
<evidence type="ECO:0000313" key="2">
    <source>
        <dbReference type="Proteomes" id="UP000094801"/>
    </source>
</evidence>
<dbReference type="SUPFAM" id="SSF48452">
    <property type="entry name" value="TPR-like"/>
    <property type="match status" value="1"/>
</dbReference>
<evidence type="ECO:0008006" key="3">
    <source>
        <dbReference type="Google" id="ProtNLM"/>
    </source>
</evidence>
<dbReference type="Proteomes" id="UP000094801">
    <property type="component" value="Unassembled WGS sequence"/>
</dbReference>
<organism evidence="1 2">
    <name type="scientific">[Candida] arabinofermentans NRRL YB-2248</name>
    <dbReference type="NCBI Taxonomy" id="983967"/>
    <lineage>
        <taxon>Eukaryota</taxon>
        <taxon>Fungi</taxon>
        <taxon>Dikarya</taxon>
        <taxon>Ascomycota</taxon>
        <taxon>Saccharomycotina</taxon>
        <taxon>Pichiomycetes</taxon>
        <taxon>Pichiales</taxon>
        <taxon>Pichiaceae</taxon>
        <taxon>Ogataea</taxon>
        <taxon>Ogataea/Candida clade</taxon>
    </lineage>
</organism>
<evidence type="ECO:0000313" key="1">
    <source>
        <dbReference type="EMBL" id="ODV85451.1"/>
    </source>
</evidence>
<proteinExistence type="predicted"/>
<dbReference type="EMBL" id="KV453852">
    <property type="protein sequence ID" value="ODV85451.1"/>
    <property type="molecule type" value="Genomic_DNA"/>
</dbReference>
<dbReference type="Gene3D" id="1.25.40.10">
    <property type="entry name" value="Tetratricopeptide repeat domain"/>
    <property type="match status" value="1"/>
</dbReference>
<dbReference type="STRING" id="983967.A0A1E4T171"/>
<gene>
    <name evidence="1" type="ORF">CANARDRAFT_198811</name>
</gene>
<name>A0A1E4T171_9ASCO</name>
<dbReference type="InterPro" id="IPR011990">
    <property type="entry name" value="TPR-like_helical_dom_sf"/>
</dbReference>
<accession>A0A1E4T171</accession>
<sequence length="203" mass="22592">MTDYLPIVYDTNAKTLSLSEDVKLSDYKDLNLEITQLNTLIKDLINSNYDVPPPPTKESYTKNLSMMIKKMHASAVASMRAKKFSEAAKQFTVALGLSTARFKFESFQGTITEVMINLAGRADANMMMGQWLDAYLDCDLMCTLAANVPENHLRKGICNVKLGNLQEAKSDYERGLCFGADHPRLLGELANVNKLIAEENGEL</sequence>
<dbReference type="AlphaFoldDB" id="A0A1E4T171"/>